<dbReference type="Gene3D" id="3.40.50.450">
    <property type="match status" value="1"/>
</dbReference>
<dbReference type="AlphaFoldDB" id="A0A368XRY3"/>
<dbReference type="Proteomes" id="UP000252585">
    <property type="component" value="Unassembled WGS sequence"/>
</dbReference>
<name>A0A368XRY3_9BACI</name>
<proteinExistence type="predicted"/>
<sequence>MTESIKKKKCFIITPIGSDNSDIRRAAEGLIDSLIIPVLKDEGFEVDVAHRMYNSGSITKSLISRILTDDLVVANLTALNPNVMYEVAIRHATRKPIVQLCEMGTKLPFDIVEERTIFYRNDMLGVVEKKEDFRNMVVGAMKDEEPDNPIYRATEELSVLKDVKEKDPEKYDILKRMDELESTIMSIVNSEKKYNNENNLKYYKDWTGYSQNEYEIKIKLIEPDVDIKTLVKEIAKIYNLGIALTINNNIKLKIKIRDERDISYYVNEIEQKFKEIEIIEVNER</sequence>
<keyword evidence="2" id="KW-1185">Reference proteome</keyword>
<comment type="caution">
    <text evidence="1">The sequence shown here is derived from an EMBL/GenBank/DDBJ whole genome shotgun (WGS) entry which is preliminary data.</text>
</comment>
<evidence type="ECO:0000313" key="2">
    <source>
        <dbReference type="Proteomes" id="UP000252585"/>
    </source>
</evidence>
<reference evidence="1 2" key="1">
    <citation type="submission" date="2018-07" db="EMBL/GenBank/DDBJ databases">
        <title>Genomic Encyclopedia of Type Strains, Phase IV (KMG-IV): sequencing the most valuable type-strain genomes for metagenomic binning, comparative biology and taxonomic classification.</title>
        <authorList>
            <person name="Goeker M."/>
        </authorList>
    </citation>
    <scope>NUCLEOTIDE SEQUENCE [LARGE SCALE GENOMIC DNA]</scope>
    <source>
        <strain evidence="1 2">DSM 27696</strain>
    </source>
</reference>
<dbReference type="OrthoDB" id="9815193at2"/>
<dbReference type="RefSeq" id="WP_114352624.1">
    <property type="nucleotide sequence ID" value="NZ_QPJJ01000006.1"/>
</dbReference>
<gene>
    <name evidence="1" type="ORF">DFR57_10622</name>
</gene>
<accession>A0A368XRY3</accession>
<evidence type="ECO:0000313" key="1">
    <source>
        <dbReference type="EMBL" id="RCW70625.1"/>
    </source>
</evidence>
<protein>
    <submittedName>
        <fullName evidence="1">Uncharacterized protein</fullName>
    </submittedName>
</protein>
<organism evidence="1 2">
    <name type="scientific">Saliterribacillus persicus</name>
    <dbReference type="NCBI Taxonomy" id="930114"/>
    <lineage>
        <taxon>Bacteria</taxon>
        <taxon>Bacillati</taxon>
        <taxon>Bacillota</taxon>
        <taxon>Bacilli</taxon>
        <taxon>Bacillales</taxon>
        <taxon>Bacillaceae</taxon>
        <taxon>Saliterribacillus</taxon>
    </lineage>
</organism>
<dbReference type="EMBL" id="QPJJ01000006">
    <property type="protein sequence ID" value="RCW70625.1"/>
    <property type="molecule type" value="Genomic_DNA"/>
</dbReference>